<organism evidence="2">
    <name type="scientific">Phallusia mammillata</name>
    <dbReference type="NCBI Taxonomy" id="59560"/>
    <lineage>
        <taxon>Eukaryota</taxon>
        <taxon>Metazoa</taxon>
        <taxon>Chordata</taxon>
        <taxon>Tunicata</taxon>
        <taxon>Ascidiacea</taxon>
        <taxon>Phlebobranchia</taxon>
        <taxon>Ascidiidae</taxon>
        <taxon>Phallusia</taxon>
    </lineage>
</organism>
<feature type="compositionally biased region" description="Polar residues" evidence="1">
    <location>
        <begin position="356"/>
        <end position="366"/>
    </location>
</feature>
<keyword evidence="2" id="KW-0966">Cell projection</keyword>
<keyword evidence="2" id="KW-0969">Cilium</keyword>
<evidence type="ECO:0000256" key="1">
    <source>
        <dbReference type="SAM" id="MobiDB-lite"/>
    </source>
</evidence>
<dbReference type="EMBL" id="LR783879">
    <property type="protein sequence ID" value="CAB3230258.1"/>
    <property type="molecule type" value="mRNA"/>
</dbReference>
<evidence type="ECO:0000313" key="2">
    <source>
        <dbReference type="EMBL" id="CAB3230258.1"/>
    </source>
</evidence>
<name>A0A6F9D8Z9_9ASCI</name>
<dbReference type="PANTHER" id="PTHR46127">
    <property type="entry name" value="CILIA- AND FLAGELLA-ASSOCIATED PROTEIN 65"/>
    <property type="match status" value="1"/>
</dbReference>
<reference evidence="2" key="1">
    <citation type="submission" date="2020-04" db="EMBL/GenBank/DDBJ databases">
        <authorList>
            <person name="Neveu A P."/>
        </authorList>
    </citation>
    <scope>NUCLEOTIDE SEQUENCE</scope>
    <source>
        <tissue evidence="2">Whole embryo</tissue>
    </source>
</reference>
<sequence>MTRIMFCAVGQPSFYDLDLICEVVDEIKMAEYRSELEAWEAERDRQAQEFHITDDDVPDDVSKHDAFDVHSGPSKFSMTSPRRNLENVLNKKTTPTRLTESVVSKHSMKSEHKTFQTLPPIRFEDPVKFPSNRSRLLRQEEAGAKNEWVQPQAPKPFVSHLGVTARTHDISEFRSNFPKQSKSHFVDRNLQVAYPVLARPPDSQYPLTTCNEGEKDVVISVLGNVLRGLLDDPTFHDDVKDITSQPTPYFGQLAREEELEEDLDGDLKRASLEEEVADAQDSSDAKQVETNEDAGIVDDTKPPETADGNEEKKDECSSVGQASSNKFMDEILRQEGSSRPSSCGTARSPRDRLGRSATTAMSSTQKRTMEQEIKRTPEFGALLEDVLSSTITNIMEEALRGDVILTARPRAVALPPSRGGDGTDKG</sequence>
<dbReference type="PANTHER" id="PTHR46127:SF1">
    <property type="entry name" value="CILIA- AND FLAGELLA-ASSOCIATED PROTEIN 65"/>
    <property type="match status" value="1"/>
</dbReference>
<keyword evidence="2" id="KW-0282">Flagellum</keyword>
<gene>
    <name evidence="2" type="primary">Cfap65</name>
</gene>
<dbReference type="InterPro" id="IPR052614">
    <property type="entry name" value="CFAP65"/>
</dbReference>
<dbReference type="AlphaFoldDB" id="A0A6F9D8Z9"/>
<protein>
    <submittedName>
        <fullName evidence="2">Cilia- and flagella-associated protein 65-like</fullName>
    </submittedName>
</protein>
<proteinExistence type="evidence at transcript level"/>
<feature type="region of interest" description="Disordered" evidence="1">
    <location>
        <begin position="273"/>
        <end position="371"/>
    </location>
</feature>
<feature type="compositionally biased region" description="Basic and acidic residues" evidence="1">
    <location>
        <begin position="298"/>
        <end position="316"/>
    </location>
</feature>
<feature type="compositionally biased region" description="Polar residues" evidence="1">
    <location>
        <begin position="335"/>
        <end position="345"/>
    </location>
</feature>
<accession>A0A6F9D8Z9</accession>